<reference evidence="2" key="1">
    <citation type="journal article" date="2017" name="Front. Plant Sci.">
        <title>Climate Clever Clovers: New Paradigm to Reduce the Environmental Footprint of Ruminants by Breeding Low Methanogenic Forages Utilizing Haplotype Variation.</title>
        <authorList>
            <person name="Kaur P."/>
            <person name="Appels R."/>
            <person name="Bayer P.E."/>
            <person name="Keeble-Gagnere G."/>
            <person name="Wang J."/>
            <person name="Hirakawa H."/>
            <person name="Shirasawa K."/>
            <person name="Vercoe P."/>
            <person name="Stefanova K."/>
            <person name="Durmic Z."/>
            <person name="Nichols P."/>
            <person name="Revell C."/>
            <person name="Isobe S.N."/>
            <person name="Edwards D."/>
            <person name="Erskine W."/>
        </authorList>
    </citation>
    <scope>NUCLEOTIDE SEQUENCE [LARGE SCALE GENOMIC DNA]</scope>
    <source>
        <strain evidence="2">cv. Daliak</strain>
    </source>
</reference>
<organism evidence="1 2">
    <name type="scientific">Trifolium subterraneum</name>
    <name type="common">Subterranean clover</name>
    <dbReference type="NCBI Taxonomy" id="3900"/>
    <lineage>
        <taxon>Eukaryota</taxon>
        <taxon>Viridiplantae</taxon>
        <taxon>Streptophyta</taxon>
        <taxon>Embryophyta</taxon>
        <taxon>Tracheophyta</taxon>
        <taxon>Spermatophyta</taxon>
        <taxon>Magnoliopsida</taxon>
        <taxon>eudicotyledons</taxon>
        <taxon>Gunneridae</taxon>
        <taxon>Pentapetalae</taxon>
        <taxon>rosids</taxon>
        <taxon>fabids</taxon>
        <taxon>Fabales</taxon>
        <taxon>Fabaceae</taxon>
        <taxon>Papilionoideae</taxon>
        <taxon>50 kb inversion clade</taxon>
        <taxon>NPAAA clade</taxon>
        <taxon>Hologalegina</taxon>
        <taxon>IRL clade</taxon>
        <taxon>Trifolieae</taxon>
        <taxon>Trifolium</taxon>
    </lineage>
</organism>
<accession>A0A2Z6MU40</accession>
<name>A0A2Z6MU40_TRISU</name>
<evidence type="ECO:0000313" key="2">
    <source>
        <dbReference type="Proteomes" id="UP000242715"/>
    </source>
</evidence>
<sequence>MLQQKKDFDMKVFDGGVLSNDNETPIKDAALAAQGLSDLMSSEDVMAFFGSNRLYKRKFGRWDDVDNENNPSEFELFEYVAFRAKIGKAGQNTGSGNCTLHLDVSLSLCARAHSYLQCELDAFVSEP</sequence>
<dbReference type="Proteomes" id="UP000242715">
    <property type="component" value="Unassembled WGS sequence"/>
</dbReference>
<keyword evidence="2" id="KW-1185">Reference proteome</keyword>
<dbReference type="AlphaFoldDB" id="A0A2Z6MU40"/>
<protein>
    <submittedName>
        <fullName evidence="1">Uncharacterized protein</fullName>
    </submittedName>
</protein>
<gene>
    <name evidence="1" type="ORF">TSUD_185610</name>
</gene>
<dbReference type="EMBL" id="DF973201">
    <property type="protein sequence ID" value="GAU19645.1"/>
    <property type="molecule type" value="Genomic_DNA"/>
</dbReference>
<evidence type="ECO:0000313" key="1">
    <source>
        <dbReference type="EMBL" id="GAU19645.1"/>
    </source>
</evidence>
<proteinExistence type="predicted"/>